<feature type="compositionally biased region" description="Low complexity" evidence="1">
    <location>
        <begin position="174"/>
        <end position="194"/>
    </location>
</feature>
<accession>A0A6P8BED7</accession>
<evidence type="ECO:0000313" key="3">
    <source>
        <dbReference type="Proteomes" id="UP000515153"/>
    </source>
</evidence>
<reference evidence="4" key="2">
    <citation type="submission" date="2019-10" db="EMBL/GenBank/DDBJ databases">
        <authorList>
            <consortium name="NCBI Genome Project"/>
        </authorList>
    </citation>
    <scope>NUCLEOTIDE SEQUENCE</scope>
    <source>
        <strain evidence="4">NI907</strain>
    </source>
</reference>
<protein>
    <recommendedName>
        <fullName evidence="2">Cryptic loci regulator 2 C-terminal domain-containing protein</fullName>
    </recommendedName>
</protein>
<feature type="region of interest" description="Disordered" evidence="1">
    <location>
        <begin position="241"/>
        <end position="271"/>
    </location>
</feature>
<proteinExistence type="predicted"/>
<feature type="region of interest" description="Disordered" evidence="1">
    <location>
        <begin position="154"/>
        <end position="194"/>
    </location>
</feature>
<reference evidence="4" key="3">
    <citation type="submission" date="2025-08" db="UniProtKB">
        <authorList>
            <consortium name="RefSeq"/>
        </authorList>
    </citation>
    <scope>IDENTIFICATION</scope>
    <source>
        <strain evidence="4">NI907</strain>
    </source>
</reference>
<feature type="domain" description="Cryptic loci regulator 2 C-terminal" evidence="2">
    <location>
        <begin position="408"/>
        <end position="522"/>
    </location>
</feature>
<dbReference type="PANTHER" id="PTHR38046:SF1">
    <property type="entry name" value="CRYPTIC LOCI REGULATOR 2"/>
    <property type="match status" value="1"/>
</dbReference>
<dbReference type="GO" id="GO:0030466">
    <property type="term" value="P:silent mating-type cassette heterochromatin formation"/>
    <property type="evidence" value="ECO:0007669"/>
    <property type="project" value="TreeGrafter"/>
</dbReference>
<dbReference type="GO" id="GO:0033553">
    <property type="term" value="C:rDNA heterochromatin"/>
    <property type="evidence" value="ECO:0007669"/>
    <property type="project" value="TreeGrafter"/>
</dbReference>
<dbReference type="Pfam" id="PF10383">
    <property type="entry name" value="Clr2"/>
    <property type="match status" value="1"/>
</dbReference>
<feature type="compositionally biased region" description="Polar residues" evidence="1">
    <location>
        <begin position="1"/>
        <end position="12"/>
    </location>
</feature>
<dbReference type="AlphaFoldDB" id="A0A6P8BED7"/>
<gene>
    <name evidence="4" type="ORF">PgNI_03743</name>
</gene>
<evidence type="ECO:0000256" key="1">
    <source>
        <dbReference type="SAM" id="MobiDB-lite"/>
    </source>
</evidence>
<dbReference type="PANTHER" id="PTHR38046">
    <property type="entry name" value="CRYPTIC LOCI REGULATOR 2"/>
    <property type="match status" value="1"/>
</dbReference>
<reference evidence="4" key="1">
    <citation type="journal article" date="2019" name="Mol. Biol. Evol.">
        <title>Blast fungal genomes show frequent chromosomal changes, gene gains and losses, and effector gene turnover.</title>
        <authorList>
            <person name="Gomez Luciano L.B."/>
            <person name="Jason Tsai I."/>
            <person name="Chuma I."/>
            <person name="Tosa Y."/>
            <person name="Chen Y.H."/>
            <person name="Li J.Y."/>
            <person name="Li M.Y."/>
            <person name="Jade Lu M.Y."/>
            <person name="Nakayashiki H."/>
            <person name="Li W.H."/>
        </authorList>
    </citation>
    <scope>NUCLEOTIDE SEQUENCE</scope>
    <source>
        <strain evidence="4">NI907</strain>
    </source>
</reference>
<dbReference type="OrthoDB" id="2421327at2759"/>
<evidence type="ECO:0000313" key="4">
    <source>
        <dbReference type="RefSeq" id="XP_030985424.1"/>
    </source>
</evidence>
<dbReference type="InterPro" id="IPR018839">
    <property type="entry name" value="Tscrpt-silencing_Clr2_C"/>
</dbReference>
<dbReference type="KEGG" id="pgri:PgNI_03743"/>
<name>A0A6P8BED7_PYRGI</name>
<dbReference type="RefSeq" id="XP_030985424.1">
    <property type="nucleotide sequence ID" value="XM_031123796.1"/>
</dbReference>
<sequence>MASSQGPVSSTGAKLGAKTSKAMPRVPTKSYTEMLFEFSDGKGYDIGSIQAAENNTKITLDPEYQMRWEITLGAAIKQQCGSITDRTHYIARIPKGFTLIFDPKKGERHVVGHPGGMGRDFWYHNVGEFAPHALWLAAPAPYDRSKCSCEPCKKMLGKPKAKESKKPAPKRKQPAATTPNNTASRPSATTTTIPTTTPAAATAANAVSAASAAAAATATAAPAAVAVAVAPQVSAAPAEKPVAAVPAKPPVKPAPKPVVARPPTPPPPVDDHSIYRAGEVVWYGTQTGIWRIGLILSRARETTETDTWVVAPLGHKILNQESSVKPAAQMRPFHAFSLPGIDIPELQESAFAEIDWPDFVHRYAGNNAHKQQLVGLEASKMAARDVNVSFSTFNRLGAITPDGRRGSYGGIFLGPEMIRVGDAVRVTRLIGEQDGSPDIMEIKHIVDDEDCLQPKFHGDVWRSQIVPLEAPEQSCQPQGVDLVRQIQITNEVLPHQGGRLDWFLIETDAERVEADVRGRFYVTFDLLPDVKASLMEGNPFDDGTQRVNARLRPDKPFYIGRKENRRATFGDSASLDMLDLGPNVVEG</sequence>
<dbReference type="GeneID" id="41958705"/>
<feature type="region of interest" description="Disordered" evidence="1">
    <location>
        <begin position="1"/>
        <end position="22"/>
    </location>
</feature>
<keyword evidence="3" id="KW-1185">Reference proteome</keyword>
<feature type="compositionally biased region" description="Pro residues" evidence="1">
    <location>
        <begin position="247"/>
        <end position="268"/>
    </location>
</feature>
<organism evidence="3 4">
    <name type="scientific">Pyricularia grisea</name>
    <name type="common">Crabgrass-specific blast fungus</name>
    <name type="synonym">Magnaporthe grisea</name>
    <dbReference type="NCBI Taxonomy" id="148305"/>
    <lineage>
        <taxon>Eukaryota</taxon>
        <taxon>Fungi</taxon>
        <taxon>Dikarya</taxon>
        <taxon>Ascomycota</taxon>
        <taxon>Pezizomycotina</taxon>
        <taxon>Sordariomycetes</taxon>
        <taxon>Sordariomycetidae</taxon>
        <taxon>Magnaporthales</taxon>
        <taxon>Pyriculariaceae</taxon>
        <taxon>Pyricularia</taxon>
    </lineage>
</organism>
<dbReference type="Proteomes" id="UP000515153">
    <property type="component" value="Unplaced"/>
</dbReference>
<dbReference type="GO" id="GO:0031934">
    <property type="term" value="C:mating-type region heterochromatin"/>
    <property type="evidence" value="ECO:0007669"/>
    <property type="project" value="TreeGrafter"/>
</dbReference>
<dbReference type="InterPro" id="IPR038986">
    <property type="entry name" value="Clr2"/>
</dbReference>
<dbReference type="GO" id="GO:0070824">
    <property type="term" value="C:SHREC complex"/>
    <property type="evidence" value="ECO:0007669"/>
    <property type="project" value="InterPro"/>
</dbReference>
<evidence type="ECO:0000259" key="2">
    <source>
        <dbReference type="Pfam" id="PF10383"/>
    </source>
</evidence>